<dbReference type="InterPro" id="IPR017938">
    <property type="entry name" value="Riboflavin_synthase-like_b-brl"/>
</dbReference>
<gene>
    <name evidence="4" type="ORF">Cpap_2654</name>
</gene>
<dbReference type="GO" id="GO:0046872">
    <property type="term" value="F:metal ion binding"/>
    <property type="evidence" value="ECO:0007669"/>
    <property type="project" value="UniProtKB-KW"/>
</dbReference>
<keyword evidence="2" id="KW-0408">Iron</keyword>
<comment type="cofactor">
    <cofactor evidence="1">
        <name>FAD</name>
        <dbReference type="ChEBI" id="CHEBI:57692"/>
    </cofactor>
    <text evidence="1">Binds 1 FAD per subunit.</text>
</comment>
<reference evidence="4" key="2">
    <citation type="submission" date="2011-01" db="EMBL/GenBank/DDBJ databases">
        <title>The Non-contiguous Finished genome of Clostridium papyrosolvens.</title>
        <authorList>
            <person name="Lucas S."/>
            <person name="Copeland A."/>
            <person name="Lapidus A."/>
            <person name="Cheng J.-F."/>
            <person name="Goodwin L."/>
            <person name="Pitluck S."/>
            <person name="Misra M."/>
            <person name="Chertkov O."/>
            <person name="Detter J.C."/>
            <person name="Han C."/>
            <person name="Tapia R."/>
            <person name="Land M."/>
            <person name="Hauser L."/>
            <person name="Kyrpides N."/>
            <person name="Ivanova N."/>
            <person name="Pagani I."/>
            <person name="Mouttaki H."/>
            <person name="He Z."/>
            <person name="Zhou J."/>
            <person name="Hemme C.L."/>
            <person name="Woyke T."/>
        </authorList>
    </citation>
    <scope>NUCLEOTIDE SEQUENCE [LARGE SCALE GENOMIC DNA]</scope>
    <source>
        <strain evidence="4">DSM 2782</strain>
    </source>
</reference>
<comment type="caution">
    <text evidence="4">The sequence shown here is derived from an EMBL/GenBank/DDBJ whole genome shotgun (WGS) entry which is preliminary data.</text>
</comment>
<keyword evidence="5" id="KW-1185">Reference proteome</keyword>
<dbReference type="InterPro" id="IPR012165">
    <property type="entry name" value="Cyt_c3_hydrogenase_gsu"/>
</dbReference>
<dbReference type="PANTHER" id="PTHR43513:SF3">
    <property type="entry name" value="DIHYDROOROTATE DEHYDROGENASE B (NAD(+)), ELECTRON TRANSFER SUBUNIT-RELATED"/>
    <property type="match status" value="1"/>
</dbReference>
<comment type="cofactor">
    <cofactor evidence="2">
        <name>[2Fe-2S] cluster</name>
        <dbReference type="ChEBI" id="CHEBI:190135"/>
    </cofactor>
    <text evidence="2">Binds 1 [2Fe-2S] cluster per subunit.</text>
</comment>
<proteinExistence type="predicted"/>
<keyword evidence="2" id="KW-0001">2Fe-2S</keyword>
<feature type="domain" description="FAD-binding FR-type" evidence="3">
    <location>
        <begin position="1"/>
        <end position="95"/>
    </location>
</feature>
<evidence type="ECO:0000256" key="2">
    <source>
        <dbReference type="PIRSR" id="PIRSR006816-2"/>
    </source>
</evidence>
<accession>F1TC53</accession>
<feature type="binding site" evidence="2">
    <location>
        <position position="225"/>
    </location>
    <ligand>
        <name>[2Fe-2S] cluster</name>
        <dbReference type="ChEBI" id="CHEBI:190135"/>
    </ligand>
</feature>
<dbReference type="OrthoDB" id="9778346at2"/>
<evidence type="ECO:0000256" key="1">
    <source>
        <dbReference type="PIRSR" id="PIRSR006816-1"/>
    </source>
</evidence>
<dbReference type="GO" id="GO:0051537">
    <property type="term" value="F:2 iron, 2 sulfur cluster binding"/>
    <property type="evidence" value="ECO:0007669"/>
    <property type="project" value="UniProtKB-KW"/>
</dbReference>
<reference evidence="4" key="1">
    <citation type="submission" date="2009-07" db="EMBL/GenBank/DDBJ databases">
        <authorList>
            <consortium name="US DOE Joint Genome Institute (JGI-PGF)"/>
            <person name="Lucas S."/>
            <person name="Copeland A."/>
            <person name="Lapidus A."/>
            <person name="Glavina del Rio T."/>
            <person name="Tice H."/>
            <person name="Bruce D."/>
            <person name="Goodwin L."/>
            <person name="Pitluck S."/>
            <person name="Larimer F."/>
            <person name="Land M.L."/>
            <person name="Mouttaki H."/>
            <person name="He Z."/>
            <person name="Zhou J."/>
            <person name="Hemme C.L."/>
        </authorList>
    </citation>
    <scope>NUCLEOTIDE SEQUENCE [LARGE SCALE GENOMIC DNA]</scope>
    <source>
        <strain evidence="4">DSM 2782</strain>
    </source>
</reference>
<dbReference type="PIRSF" id="PIRSF006816">
    <property type="entry name" value="Cyc3_hyd_g"/>
    <property type="match status" value="1"/>
</dbReference>
<evidence type="ECO:0000313" key="4">
    <source>
        <dbReference type="EMBL" id="EGD47968.1"/>
    </source>
</evidence>
<dbReference type="STRING" id="588581.Cpap_2654"/>
<protein>
    <submittedName>
        <fullName evidence="4">Oxidoreductase FAD/NAD(P)-binding domain protein</fullName>
    </submittedName>
</protein>
<dbReference type="CDD" id="cd06219">
    <property type="entry name" value="DHOD_e_trans_like1"/>
    <property type="match status" value="1"/>
</dbReference>
<dbReference type="SUPFAM" id="SSF63380">
    <property type="entry name" value="Riboflavin synthase domain-like"/>
    <property type="match status" value="1"/>
</dbReference>
<keyword evidence="1" id="KW-0285">Flavoprotein</keyword>
<dbReference type="RefSeq" id="WP_004618733.1">
    <property type="nucleotide sequence ID" value="NZ_ACXX02000005.1"/>
</dbReference>
<feature type="binding site" evidence="2">
    <location>
        <position position="222"/>
    </location>
    <ligand>
        <name>[2Fe-2S] cluster</name>
        <dbReference type="ChEBI" id="CHEBI:190135"/>
    </ligand>
</feature>
<dbReference type="GO" id="GO:0016491">
    <property type="term" value="F:oxidoreductase activity"/>
    <property type="evidence" value="ECO:0007669"/>
    <property type="project" value="InterPro"/>
</dbReference>
<evidence type="ECO:0000313" key="5">
    <source>
        <dbReference type="Proteomes" id="UP000003860"/>
    </source>
</evidence>
<feature type="binding site" evidence="1">
    <location>
        <begin position="62"/>
        <end position="64"/>
    </location>
    <ligand>
        <name>FAD</name>
        <dbReference type="ChEBI" id="CHEBI:57692"/>
    </ligand>
</feature>
<dbReference type="Gene3D" id="2.40.30.10">
    <property type="entry name" value="Translation factors"/>
    <property type="match status" value="1"/>
</dbReference>
<keyword evidence="2" id="KW-0411">Iron-sulfur</keyword>
<feature type="binding site" evidence="2">
    <location>
        <position position="237"/>
    </location>
    <ligand>
        <name>[2Fe-2S] cluster</name>
        <dbReference type="ChEBI" id="CHEBI:190135"/>
    </ligand>
</feature>
<dbReference type="GO" id="GO:0050660">
    <property type="term" value="F:flavin adenine dinucleotide binding"/>
    <property type="evidence" value="ECO:0007669"/>
    <property type="project" value="InterPro"/>
</dbReference>
<dbReference type="eggNOG" id="COG0543">
    <property type="taxonomic scope" value="Bacteria"/>
</dbReference>
<evidence type="ECO:0000259" key="3">
    <source>
        <dbReference type="PROSITE" id="PS51384"/>
    </source>
</evidence>
<name>F1TC53_9FIRM</name>
<dbReference type="Pfam" id="PF10418">
    <property type="entry name" value="DHODB_Fe-S_bind"/>
    <property type="match status" value="1"/>
</dbReference>
<dbReference type="InterPro" id="IPR017927">
    <property type="entry name" value="FAD-bd_FR_type"/>
</dbReference>
<sequence>MFKIVKKQVLNPQVVLMSIDAPLIAKKAEPGQFIIFRIAEGGERIPLTIADYDREVGTVTIIYQIVGKTTRELSEMNEGDSLLDFVGPLGVASHLDGYKKVAVIGGGLGSAIAYPQAKKLHSLGAEVHAITGFRNKDLIILEEEMEKVSNKLIVATDDGSNGNKGFVTNVLKQLIDEGNKYDLVIAIGPLVMMKAVSNLTREYGIKTLVSMNPVMIDGTGMCGGCRLTVGGKTKFACVDGPDFDGHEVDFDEAMRRQNMYKKQEKESTDIHVCRLGGAKNA</sequence>
<dbReference type="SUPFAM" id="SSF52343">
    <property type="entry name" value="Ferredoxin reductase-like, C-terminal NADP-linked domain"/>
    <property type="match status" value="1"/>
</dbReference>
<dbReference type="InterPro" id="IPR019480">
    <property type="entry name" value="Dihydroorotate_DH_Fe-S-bd"/>
</dbReference>
<dbReference type="PANTHER" id="PTHR43513">
    <property type="entry name" value="DIHYDROOROTATE DEHYDROGENASE B (NAD(+)), ELECTRON TRANSFER SUBUNIT"/>
    <property type="match status" value="1"/>
</dbReference>
<keyword evidence="1" id="KW-0274">FAD</keyword>
<dbReference type="Gene3D" id="3.40.50.80">
    <property type="entry name" value="Nucleotide-binding domain of ferredoxin-NADP reductase (FNR) module"/>
    <property type="match status" value="1"/>
</dbReference>
<dbReference type="AlphaFoldDB" id="F1TC53"/>
<dbReference type="Proteomes" id="UP000003860">
    <property type="component" value="Unassembled WGS sequence"/>
</dbReference>
<dbReference type="InterPro" id="IPR039261">
    <property type="entry name" value="FNR_nucleotide-bd"/>
</dbReference>
<dbReference type="GO" id="GO:0006221">
    <property type="term" value="P:pyrimidine nucleotide biosynthetic process"/>
    <property type="evidence" value="ECO:0007669"/>
    <property type="project" value="InterPro"/>
</dbReference>
<dbReference type="InterPro" id="IPR050353">
    <property type="entry name" value="PyrK_electron_transfer"/>
</dbReference>
<keyword evidence="2" id="KW-0479">Metal-binding</keyword>
<organism evidence="4 5">
    <name type="scientific">Ruminiclostridium papyrosolvens DSM 2782</name>
    <dbReference type="NCBI Taxonomy" id="588581"/>
    <lineage>
        <taxon>Bacteria</taxon>
        <taxon>Bacillati</taxon>
        <taxon>Bacillota</taxon>
        <taxon>Clostridia</taxon>
        <taxon>Eubacteriales</taxon>
        <taxon>Oscillospiraceae</taxon>
        <taxon>Ruminiclostridium</taxon>
    </lineage>
</organism>
<dbReference type="EMBL" id="ACXX02000005">
    <property type="protein sequence ID" value="EGD47968.1"/>
    <property type="molecule type" value="Genomic_DNA"/>
</dbReference>
<dbReference type="NCBIfam" id="NF004862">
    <property type="entry name" value="PRK06222.1"/>
    <property type="match status" value="1"/>
</dbReference>
<dbReference type="PROSITE" id="PS51384">
    <property type="entry name" value="FAD_FR"/>
    <property type="match status" value="1"/>
</dbReference>